<dbReference type="InterPro" id="IPR019587">
    <property type="entry name" value="Polyketide_cyclase/dehydratase"/>
</dbReference>
<evidence type="ECO:0000313" key="4">
    <source>
        <dbReference type="Proteomes" id="UP000325763"/>
    </source>
</evidence>
<dbReference type="OrthoDB" id="9803476at2"/>
<evidence type="ECO:0008006" key="5">
    <source>
        <dbReference type="Google" id="ProtNLM"/>
    </source>
</evidence>
<dbReference type="InterPro" id="IPR023393">
    <property type="entry name" value="START-like_dom_sf"/>
</dbReference>
<dbReference type="SUPFAM" id="SSF55961">
    <property type="entry name" value="Bet v1-like"/>
    <property type="match status" value="1"/>
</dbReference>
<accession>A0A0B5DF98</accession>
<evidence type="ECO:0000313" key="2">
    <source>
        <dbReference type="EMBL" id="QEV40431.1"/>
    </source>
</evidence>
<dbReference type="STRING" id="40318.SNOD_19120"/>
<gene>
    <name evidence="2" type="ORF">CP978_19445</name>
    <name evidence="1" type="ORF">SNOD_19120</name>
</gene>
<proteinExistence type="predicted"/>
<dbReference type="Proteomes" id="UP000031526">
    <property type="component" value="Chromosome"/>
</dbReference>
<reference evidence="2 4" key="3">
    <citation type="submission" date="2017-09" db="EMBL/GenBank/DDBJ databases">
        <title>Streptomyces genome completion.</title>
        <authorList>
            <person name="Lee N."/>
            <person name="Cho B.-K."/>
        </authorList>
    </citation>
    <scope>NUCLEOTIDE SEQUENCE [LARGE SCALE GENOMIC DNA]</scope>
    <source>
        <strain evidence="2 4">ATCC 14899</strain>
    </source>
</reference>
<dbReference type="EMBL" id="CP023747">
    <property type="protein sequence ID" value="QEV40431.1"/>
    <property type="molecule type" value="Genomic_DNA"/>
</dbReference>
<keyword evidence="3" id="KW-1185">Reference proteome</keyword>
<dbReference type="HOGENOM" id="CLU_125500_0_0_11"/>
<reference evidence="1 3" key="2">
    <citation type="journal article" date="2016" name="Appl. Microbiol. Biotechnol.">
        <title>Exploiting the genome sequence of Streptomyces nodosus for enhanced antibiotic production.</title>
        <authorList>
            <person name="Sweeney P."/>
            <person name="Murphy C.D."/>
            <person name="Caffrey P."/>
        </authorList>
    </citation>
    <scope>NUCLEOTIDE SEQUENCE [LARGE SCALE GENOMIC DNA]</scope>
    <source>
        <strain evidence="1 3">ATCC 14899</strain>
    </source>
</reference>
<dbReference type="AlphaFoldDB" id="A0A0B5DF98"/>
<sequence length="141" mass="15687">MSDPIEGGHVERRGDLRVRHYLLRLPRPVEEVWPALASAAGLRNWLAAADPFEPRLGGAVGLRLPDGPARGRITAWDVERIAEYTVEGRGRIRFHLEPDPPTGTTVRFTHETRVDRDPGWRARFERLLVHLSGGDDLGGAG</sequence>
<organism evidence="1 3">
    <name type="scientific">Streptomyces nodosus</name>
    <dbReference type="NCBI Taxonomy" id="40318"/>
    <lineage>
        <taxon>Bacteria</taxon>
        <taxon>Bacillati</taxon>
        <taxon>Actinomycetota</taxon>
        <taxon>Actinomycetes</taxon>
        <taxon>Kitasatosporales</taxon>
        <taxon>Streptomycetaceae</taxon>
        <taxon>Streptomyces</taxon>
    </lineage>
</organism>
<dbReference type="RefSeq" id="WP_043442815.1">
    <property type="nucleotide sequence ID" value="NZ_CP009313.1"/>
</dbReference>
<dbReference type="Pfam" id="PF10604">
    <property type="entry name" value="Polyketide_cyc2"/>
    <property type="match status" value="1"/>
</dbReference>
<dbReference type="Proteomes" id="UP000325763">
    <property type="component" value="Chromosome"/>
</dbReference>
<dbReference type="EMBL" id="CP009313">
    <property type="protein sequence ID" value="AJE41899.1"/>
    <property type="molecule type" value="Genomic_DNA"/>
</dbReference>
<reference evidence="3" key="1">
    <citation type="submission" date="2014-09" db="EMBL/GenBank/DDBJ databases">
        <title>Sequence of the Streptomyces nodosus genome.</title>
        <authorList>
            <person name="Sweeney P."/>
            <person name="Stephens N."/>
            <person name="Murphy C."/>
            <person name="Caffrey P."/>
        </authorList>
    </citation>
    <scope>NUCLEOTIDE SEQUENCE [LARGE SCALE GENOMIC DNA]</scope>
    <source>
        <strain evidence="3">ATCC 14899</strain>
    </source>
</reference>
<name>A0A0B5DF98_9ACTN</name>
<evidence type="ECO:0000313" key="3">
    <source>
        <dbReference type="Proteomes" id="UP000031526"/>
    </source>
</evidence>
<protein>
    <recommendedName>
        <fullName evidence="5">ATPase</fullName>
    </recommendedName>
</protein>
<dbReference type="Gene3D" id="3.30.530.20">
    <property type="match status" value="1"/>
</dbReference>
<evidence type="ECO:0000313" key="1">
    <source>
        <dbReference type="EMBL" id="AJE41899.1"/>
    </source>
</evidence>
<dbReference type="KEGG" id="snq:CP978_19445"/>